<dbReference type="Proteomes" id="UP000314251">
    <property type="component" value="Unassembled WGS sequence"/>
</dbReference>
<proteinExistence type="predicted"/>
<dbReference type="OrthoDB" id="4158068at2"/>
<accession>A0A5N6AG95</accession>
<dbReference type="AlphaFoldDB" id="A0A5N6AG95"/>
<dbReference type="RefSeq" id="WP_139666891.1">
    <property type="nucleotide sequence ID" value="NZ_VDLY02000004.1"/>
</dbReference>
<comment type="caution">
    <text evidence="2">The sequence shown here is derived from an EMBL/GenBank/DDBJ whole genome shotgun (WGS) entry which is preliminary data.</text>
</comment>
<dbReference type="Pfam" id="PF11203">
    <property type="entry name" value="EccE"/>
    <property type="match status" value="1"/>
</dbReference>
<protein>
    <recommendedName>
        <fullName evidence="1">Type VII secretion system protein EccE domain-containing protein</fullName>
    </recommendedName>
</protein>
<dbReference type="EMBL" id="VDLY02000004">
    <property type="protein sequence ID" value="KAB8167877.1"/>
    <property type="molecule type" value="Genomic_DNA"/>
</dbReference>
<reference evidence="2" key="1">
    <citation type="submission" date="2019-10" db="EMBL/GenBank/DDBJ databases">
        <title>Nonomuraea sp. nov., isolated from Phyllanthus amarus.</title>
        <authorList>
            <person name="Klykleung N."/>
            <person name="Tanasupawat S."/>
        </authorList>
    </citation>
    <scope>NUCLEOTIDE SEQUENCE [LARGE SCALE GENOMIC DNA]</scope>
    <source>
        <strain evidence="2">3MP-10</strain>
    </source>
</reference>
<dbReference type="InterPro" id="IPR050051">
    <property type="entry name" value="EccE_dom"/>
</dbReference>
<feature type="domain" description="Type VII secretion system protein EccE" evidence="1">
    <location>
        <begin position="183"/>
        <end position="248"/>
    </location>
</feature>
<gene>
    <name evidence="2" type="ORF">FH607_007820</name>
</gene>
<evidence type="ECO:0000313" key="2">
    <source>
        <dbReference type="EMBL" id="KAB8167877.1"/>
    </source>
</evidence>
<keyword evidence="3" id="KW-1185">Reference proteome</keyword>
<sequence length="391" mass="38927">MRERQPWRGRAVAVQAAAGCVATGVAIASPWGYALAGGGVALAAGALLRVGGGWADRWVLAALRRGALASAAEPPPPADPLGLAHTVLPALDVVEVADRNGPPLGVLADGRGHAAALALPSGALPALPAGLLGDFLAGDPAEPAAAQLLVERFAPPPWDTLSRYQPTIAYRQLPTGGGPTALRTVLLVRFEPLAAPAAARRRGGAEAGARAAVAAATARLRARLAAQGVPSAPLGAAELAALLRESGDPDGRGRPRPGLWSGESATHCLATATVNDQSAWTRLLATLSGSAADRALACATVTAEPAGVAVRVAVRLVSALPHVATAERDRLTSAGVLDAEPPDPYTALLATLPVACPPGPLTEAAALNAALAPGLDSAPVAALNSGPGAAR</sequence>
<evidence type="ECO:0000313" key="3">
    <source>
        <dbReference type="Proteomes" id="UP000314251"/>
    </source>
</evidence>
<evidence type="ECO:0000259" key="1">
    <source>
        <dbReference type="Pfam" id="PF11203"/>
    </source>
</evidence>
<name>A0A5N6AG95_9ACTN</name>
<organism evidence="2 3">
    <name type="scientific">Streptomyces mimosae</name>
    <dbReference type="NCBI Taxonomy" id="2586635"/>
    <lineage>
        <taxon>Bacteria</taxon>
        <taxon>Bacillati</taxon>
        <taxon>Actinomycetota</taxon>
        <taxon>Actinomycetes</taxon>
        <taxon>Kitasatosporales</taxon>
        <taxon>Streptomycetaceae</taxon>
        <taxon>Streptomyces</taxon>
    </lineage>
</organism>